<dbReference type="PANTHER" id="PTHR30086:SF20">
    <property type="entry name" value="ARGININE EXPORTER PROTEIN ARGO-RELATED"/>
    <property type="match status" value="1"/>
</dbReference>
<comment type="subcellular location">
    <subcellularLocation>
        <location evidence="1">Cell membrane</location>
        <topology evidence="1">Multi-pass membrane protein</topology>
    </subcellularLocation>
</comment>
<evidence type="ECO:0000256" key="5">
    <source>
        <dbReference type="ARBA" id="ARBA00023136"/>
    </source>
</evidence>
<dbReference type="STRING" id="1244108.SAMN05444004_12129"/>
<dbReference type="EMBL" id="FNPX01000021">
    <property type="protein sequence ID" value="SDZ55671.1"/>
    <property type="molecule type" value="Genomic_DNA"/>
</dbReference>
<evidence type="ECO:0000313" key="8">
    <source>
        <dbReference type="Proteomes" id="UP000198914"/>
    </source>
</evidence>
<dbReference type="Pfam" id="PF01810">
    <property type="entry name" value="LysE"/>
    <property type="match status" value="1"/>
</dbReference>
<dbReference type="InterPro" id="IPR001123">
    <property type="entry name" value="LeuE-type"/>
</dbReference>
<reference evidence="8" key="1">
    <citation type="submission" date="2016-10" db="EMBL/GenBank/DDBJ databases">
        <authorList>
            <person name="Varghese N."/>
            <person name="Submissions S."/>
        </authorList>
    </citation>
    <scope>NUCLEOTIDE SEQUENCE [LARGE SCALE GENOMIC DNA]</scope>
    <source>
        <strain evidence="8">DSM 100420</strain>
    </source>
</reference>
<keyword evidence="2" id="KW-1003">Cell membrane</keyword>
<name>A0A1H3U0U2_9RHOB</name>
<organism evidence="7 8">
    <name type="scientific">Jannaschia faecimaris</name>
    <dbReference type="NCBI Taxonomy" id="1244108"/>
    <lineage>
        <taxon>Bacteria</taxon>
        <taxon>Pseudomonadati</taxon>
        <taxon>Pseudomonadota</taxon>
        <taxon>Alphaproteobacteria</taxon>
        <taxon>Rhodobacterales</taxon>
        <taxon>Roseobacteraceae</taxon>
        <taxon>Jannaschia</taxon>
    </lineage>
</organism>
<evidence type="ECO:0000256" key="2">
    <source>
        <dbReference type="ARBA" id="ARBA00022475"/>
    </source>
</evidence>
<feature type="transmembrane region" description="Helical" evidence="6">
    <location>
        <begin position="71"/>
        <end position="89"/>
    </location>
</feature>
<proteinExistence type="predicted"/>
<dbReference type="GO" id="GO:0015171">
    <property type="term" value="F:amino acid transmembrane transporter activity"/>
    <property type="evidence" value="ECO:0007669"/>
    <property type="project" value="TreeGrafter"/>
</dbReference>
<feature type="transmembrane region" description="Helical" evidence="6">
    <location>
        <begin position="176"/>
        <end position="195"/>
    </location>
</feature>
<dbReference type="PANTHER" id="PTHR30086">
    <property type="entry name" value="ARGININE EXPORTER PROTEIN ARGO"/>
    <property type="match status" value="1"/>
</dbReference>
<dbReference type="GO" id="GO:0005886">
    <property type="term" value="C:plasma membrane"/>
    <property type="evidence" value="ECO:0007669"/>
    <property type="project" value="UniProtKB-SubCell"/>
</dbReference>
<dbReference type="AlphaFoldDB" id="A0A1H3U0U2"/>
<evidence type="ECO:0000256" key="4">
    <source>
        <dbReference type="ARBA" id="ARBA00022989"/>
    </source>
</evidence>
<accession>A0A1H3U0U2</accession>
<dbReference type="RefSeq" id="WP_170831495.1">
    <property type="nucleotide sequence ID" value="NZ_FNPX01000021.1"/>
</dbReference>
<evidence type="ECO:0000256" key="1">
    <source>
        <dbReference type="ARBA" id="ARBA00004651"/>
    </source>
</evidence>
<keyword evidence="8" id="KW-1185">Reference proteome</keyword>
<feature type="transmembrane region" description="Helical" evidence="6">
    <location>
        <begin position="140"/>
        <end position="164"/>
    </location>
</feature>
<evidence type="ECO:0000313" key="7">
    <source>
        <dbReference type="EMBL" id="SDZ55671.1"/>
    </source>
</evidence>
<dbReference type="Proteomes" id="UP000198914">
    <property type="component" value="Unassembled WGS sequence"/>
</dbReference>
<protein>
    <submittedName>
        <fullName evidence="7">Threonine/homoserine/homoserine lactone efflux protein</fullName>
    </submittedName>
</protein>
<evidence type="ECO:0000256" key="6">
    <source>
        <dbReference type="SAM" id="Phobius"/>
    </source>
</evidence>
<keyword evidence="4 6" id="KW-1133">Transmembrane helix</keyword>
<gene>
    <name evidence="7" type="ORF">SAMN05444004_12129</name>
</gene>
<sequence length="205" mass="21173">MNELLIGLLTFAAVCATPGPAVVAVISSAMSRGFRSSFALTLGLASALGVWGVLAAAGFGAVLAAAPSMLIVLKVLGGIYLLWLAWGAGRSAWASRTSDLPQVRSGFRAGLVLNLSNPKSILAWTATIAVGTPPDAPGMAWLLVPLAALVTVMIYVFYGLFFSLPVMRSAYGRMRRWIDGIAAGVFGAAGLGLMSEGVSSALRRS</sequence>
<keyword evidence="3 6" id="KW-0812">Transmembrane</keyword>
<keyword evidence="5 6" id="KW-0472">Membrane</keyword>
<feature type="transmembrane region" description="Helical" evidence="6">
    <location>
        <begin position="39"/>
        <end position="64"/>
    </location>
</feature>
<evidence type="ECO:0000256" key="3">
    <source>
        <dbReference type="ARBA" id="ARBA00022692"/>
    </source>
</evidence>